<keyword evidence="4" id="KW-1185">Reference proteome</keyword>
<feature type="domain" description="Myb/SANT-like" evidence="2">
    <location>
        <begin position="18"/>
        <end position="93"/>
    </location>
</feature>
<evidence type="ECO:0000313" key="3">
    <source>
        <dbReference type="EMBL" id="KAK0587055.1"/>
    </source>
</evidence>
<evidence type="ECO:0000259" key="2">
    <source>
        <dbReference type="Pfam" id="PF12776"/>
    </source>
</evidence>
<dbReference type="PANTHER" id="PTHR46929">
    <property type="entry name" value="EXPRESSED PROTEIN"/>
    <property type="match status" value="1"/>
</dbReference>
<feature type="region of interest" description="Disordered" evidence="1">
    <location>
        <begin position="95"/>
        <end position="114"/>
    </location>
</feature>
<dbReference type="AlphaFoldDB" id="A0AA39SCJ3"/>
<sequence>MGKKKDNNDTNKKDRFLWTPQMDDRLIDALYTQHVQGNRVDGNFTSKAYENIVLELREKLGVDIDKDKVKNRMKSLKINFSECYDLFNKGGLSGATGAGAETAEEKRKRWDSGSGDDYETLEGIDKLLSQNEVTLESVAHMDDYMDIMVSPGITSQIPTQNAQLKCKKRKASNVEPNPDEMIKAIHSLAEAIKEGNSMFKKSQPQIYSEQELWNDLQAIGFEQSILTDAYLYLIENPDKRRAFFGCPFEGRRDLLKRMMYGYGNH</sequence>
<reference evidence="3" key="2">
    <citation type="submission" date="2023-06" db="EMBL/GenBank/DDBJ databases">
        <authorList>
            <person name="Swenson N.G."/>
            <person name="Wegrzyn J.L."/>
            <person name="Mcevoy S.L."/>
        </authorList>
    </citation>
    <scope>NUCLEOTIDE SEQUENCE</scope>
    <source>
        <strain evidence="3">NS2018</strain>
        <tissue evidence="3">Leaf</tissue>
    </source>
</reference>
<evidence type="ECO:0000313" key="4">
    <source>
        <dbReference type="Proteomes" id="UP001168877"/>
    </source>
</evidence>
<proteinExistence type="predicted"/>
<dbReference type="InterPro" id="IPR024752">
    <property type="entry name" value="Myb/SANT-like_dom"/>
</dbReference>
<dbReference type="PANTHER" id="PTHR46929:SF4">
    <property type="entry name" value="MYB_SANT-LIKE DOMAIN-CONTAINING PROTEIN"/>
    <property type="match status" value="1"/>
</dbReference>
<dbReference type="EMBL" id="JAUESC010000382">
    <property type="protein sequence ID" value="KAK0587055.1"/>
    <property type="molecule type" value="Genomic_DNA"/>
</dbReference>
<evidence type="ECO:0000256" key="1">
    <source>
        <dbReference type="SAM" id="MobiDB-lite"/>
    </source>
</evidence>
<dbReference type="Proteomes" id="UP001168877">
    <property type="component" value="Unassembled WGS sequence"/>
</dbReference>
<gene>
    <name evidence="3" type="ORF">LWI29_016608</name>
</gene>
<protein>
    <recommendedName>
        <fullName evidence="2">Myb/SANT-like domain-containing protein</fullName>
    </recommendedName>
</protein>
<name>A0AA39SCJ3_ACESA</name>
<comment type="caution">
    <text evidence="3">The sequence shown here is derived from an EMBL/GenBank/DDBJ whole genome shotgun (WGS) entry which is preliminary data.</text>
</comment>
<organism evidence="3 4">
    <name type="scientific">Acer saccharum</name>
    <name type="common">Sugar maple</name>
    <dbReference type="NCBI Taxonomy" id="4024"/>
    <lineage>
        <taxon>Eukaryota</taxon>
        <taxon>Viridiplantae</taxon>
        <taxon>Streptophyta</taxon>
        <taxon>Embryophyta</taxon>
        <taxon>Tracheophyta</taxon>
        <taxon>Spermatophyta</taxon>
        <taxon>Magnoliopsida</taxon>
        <taxon>eudicotyledons</taxon>
        <taxon>Gunneridae</taxon>
        <taxon>Pentapetalae</taxon>
        <taxon>rosids</taxon>
        <taxon>malvids</taxon>
        <taxon>Sapindales</taxon>
        <taxon>Sapindaceae</taxon>
        <taxon>Hippocastanoideae</taxon>
        <taxon>Acereae</taxon>
        <taxon>Acer</taxon>
    </lineage>
</organism>
<accession>A0AA39SCJ3</accession>
<reference evidence="3" key="1">
    <citation type="journal article" date="2022" name="Plant J.">
        <title>Strategies of tolerance reflected in two North American maple genomes.</title>
        <authorList>
            <person name="McEvoy S.L."/>
            <person name="Sezen U.U."/>
            <person name="Trouern-Trend A."/>
            <person name="McMahon S.M."/>
            <person name="Schaberg P.G."/>
            <person name="Yang J."/>
            <person name="Wegrzyn J.L."/>
            <person name="Swenson N.G."/>
        </authorList>
    </citation>
    <scope>NUCLEOTIDE SEQUENCE</scope>
    <source>
        <strain evidence="3">NS2018</strain>
    </source>
</reference>
<dbReference type="Pfam" id="PF12776">
    <property type="entry name" value="Myb_DNA-bind_3"/>
    <property type="match status" value="1"/>
</dbReference>